<evidence type="ECO:0000313" key="2">
    <source>
        <dbReference type="Proteomes" id="UP000243063"/>
    </source>
</evidence>
<evidence type="ECO:0008006" key="3">
    <source>
        <dbReference type="Google" id="ProtNLM"/>
    </source>
</evidence>
<dbReference type="OrthoDB" id="6370944at2"/>
<dbReference type="EMBL" id="LT629780">
    <property type="protein sequence ID" value="SDU10736.1"/>
    <property type="molecule type" value="Genomic_DNA"/>
</dbReference>
<proteinExistence type="predicted"/>
<gene>
    <name evidence="1" type="ORF">SAMN05216580_1399</name>
</gene>
<keyword evidence="2" id="KW-1185">Reference proteome</keyword>
<name>A0A1H2FTS9_9GAMM</name>
<dbReference type="Proteomes" id="UP000243063">
    <property type="component" value="Chromosome I"/>
</dbReference>
<organism evidence="1 2">
    <name type="scientific">Geopseudomonas guangdongensis</name>
    <dbReference type="NCBI Taxonomy" id="1245526"/>
    <lineage>
        <taxon>Bacteria</taxon>
        <taxon>Pseudomonadati</taxon>
        <taxon>Pseudomonadota</taxon>
        <taxon>Gammaproteobacteria</taxon>
        <taxon>Pseudomonadales</taxon>
        <taxon>Pseudomonadaceae</taxon>
        <taxon>Geopseudomonas</taxon>
    </lineage>
</organism>
<evidence type="ECO:0000313" key="1">
    <source>
        <dbReference type="EMBL" id="SDU10736.1"/>
    </source>
</evidence>
<protein>
    <recommendedName>
        <fullName evidence="3">GIY-YIG domain-containing protein</fullName>
    </recommendedName>
</protein>
<dbReference type="AlphaFoldDB" id="A0A1H2FTS9"/>
<dbReference type="RefSeq" id="WP_090213161.1">
    <property type="nucleotide sequence ID" value="NZ_LT629780.1"/>
</dbReference>
<reference evidence="2" key="1">
    <citation type="submission" date="2016-10" db="EMBL/GenBank/DDBJ databases">
        <authorList>
            <person name="Varghese N."/>
            <person name="Submissions S."/>
        </authorList>
    </citation>
    <scope>NUCLEOTIDE SEQUENCE [LARGE SCALE GENOMIC DNA]</scope>
    <source>
        <strain evidence="2">CCTCC 2012022</strain>
    </source>
</reference>
<dbReference type="STRING" id="1245526.SAMN05216580_1399"/>
<sequence>MHRKSAIRPVKQIYSGNRIDLPETAGIYAFWWIGQKSQLLAANRHIVLKGPGGIPVDVEYQDWWPEELAYPCLYVGKSTNIRRRFSLHIKRGSTERLHPPHPQNWKATPNTTSCQLRWGIEHIFPDAEAPLSIIAESVGFSFRTDFAENAIAERFFEEDRLVGIWRPWFNIDSER</sequence>
<accession>A0A1H2FTS9</accession>